<dbReference type="GO" id="GO:0006285">
    <property type="term" value="P:base-excision repair, AP site formation"/>
    <property type="evidence" value="ECO:0007669"/>
    <property type="project" value="TreeGrafter"/>
</dbReference>
<keyword evidence="5" id="KW-0234">DNA repair</keyword>
<evidence type="ECO:0000313" key="7">
    <source>
        <dbReference type="EMBL" id="AMW06494.1"/>
    </source>
</evidence>
<keyword evidence="4" id="KW-0227">DNA damage</keyword>
<dbReference type="FunFam" id="1.10.340.30:FF:000004">
    <property type="entry name" value="DNA-3-methyladenine glycosylase II"/>
    <property type="match status" value="1"/>
</dbReference>
<dbReference type="GO" id="GO:0005737">
    <property type="term" value="C:cytoplasm"/>
    <property type="evidence" value="ECO:0007669"/>
    <property type="project" value="TreeGrafter"/>
</dbReference>
<evidence type="ECO:0000256" key="4">
    <source>
        <dbReference type="ARBA" id="ARBA00022763"/>
    </source>
</evidence>
<dbReference type="GO" id="GO:0006307">
    <property type="term" value="P:DNA alkylation repair"/>
    <property type="evidence" value="ECO:0007669"/>
    <property type="project" value="TreeGrafter"/>
</dbReference>
<dbReference type="Pfam" id="PF00730">
    <property type="entry name" value="HhH-GPD"/>
    <property type="match status" value="1"/>
</dbReference>
<dbReference type="SUPFAM" id="SSF48150">
    <property type="entry name" value="DNA-glycosylase"/>
    <property type="match status" value="1"/>
</dbReference>
<dbReference type="AlphaFoldDB" id="A0A143BPV4"/>
<dbReference type="Gene3D" id="1.10.1670.40">
    <property type="match status" value="1"/>
</dbReference>
<dbReference type="CDD" id="cd00056">
    <property type="entry name" value="ENDO3c"/>
    <property type="match status" value="1"/>
</dbReference>
<proteinExistence type="inferred from homology"/>
<dbReference type="KEGG" id="gph:GEMMAAP_02555"/>
<accession>A0A143BPV4</accession>
<feature type="domain" description="HhH-GPD" evidence="6">
    <location>
        <begin position="49"/>
        <end position="205"/>
    </location>
</feature>
<dbReference type="InterPro" id="IPR003265">
    <property type="entry name" value="HhH-GPD_domain"/>
</dbReference>
<dbReference type="GO" id="GO:0008725">
    <property type="term" value="F:DNA-3-methyladenine glycosylase activity"/>
    <property type="evidence" value="ECO:0007669"/>
    <property type="project" value="TreeGrafter"/>
</dbReference>
<gene>
    <name evidence="7" type="ORF">GEMMAAP_02555</name>
</gene>
<dbReference type="GO" id="GO:0032993">
    <property type="term" value="C:protein-DNA complex"/>
    <property type="evidence" value="ECO:0007669"/>
    <property type="project" value="TreeGrafter"/>
</dbReference>
<dbReference type="eggNOG" id="COG0122">
    <property type="taxonomic scope" value="Bacteria"/>
</dbReference>
<dbReference type="InterPro" id="IPR011257">
    <property type="entry name" value="DNA_glycosylase"/>
</dbReference>
<dbReference type="EMBL" id="CP011454">
    <property type="protein sequence ID" value="AMW06494.1"/>
    <property type="molecule type" value="Genomic_DNA"/>
</dbReference>
<evidence type="ECO:0000256" key="2">
    <source>
        <dbReference type="ARBA" id="ARBA00010817"/>
    </source>
</evidence>
<sequence length="212" mass="23542">MTRARLTRAQAELSARDPKMALAIERVGACTLLPRREGSHFGHLARNIIFQQLSGSAASTIHGRFTALVGGDAQAPDPRAILATSEDALRTCGLSQAKVRAVRDLAQHVVDERLPLHALHTMDDQQVIDALVPVRGIGPWTAQMFLMFRLGRPDVLPVLDLGVRKGAQRIYRTRALPDAVRLEKLARNWRPWASVASWYCWRVLDLEDAGGW</sequence>
<dbReference type="STRING" id="1379270.GEMMAAP_02555"/>
<keyword evidence="8" id="KW-1185">Reference proteome</keyword>
<dbReference type="EC" id="3.2.2.21" evidence="3"/>
<dbReference type="PANTHER" id="PTHR43003">
    <property type="entry name" value="DNA-3-METHYLADENINE GLYCOSYLASE"/>
    <property type="match status" value="1"/>
</dbReference>
<evidence type="ECO:0000259" key="6">
    <source>
        <dbReference type="SMART" id="SM00478"/>
    </source>
</evidence>
<dbReference type="GO" id="GO:0032131">
    <property type="term" value="F:alkylated DNA binding"/>
    <property type="evidence" value="ECO:0007669"/>
    <property type="project" value="TreeGrafter"/>
</dbReference>
<dbReference type="SMART" id="SM00478">
    <property type="entry name" value="ENDO3c"/>
    <property type="match status" value="1"/>
</dbReference>
<dbReference type="PANTHER" id="PTHR43003:SF5">
    <property type="entry name" value="DNA-3-METHYLADENINE GLYCOSYLASE"/>
    <property type="match status" value="1"/>
</dbReference>
<evidence type="ECO:0000256" key="5">
    <source>
        <dbReference type="ARBA" id="ARBA00023204"/>
    </source>
</evidence>
<evidence type="ECO:0000256" key="1">
    <source>
        <dbReference type="ARBA" id="ARBA00000086"/>
    </source>
</evidence>
<reference evidence="7 8" key="1">
    <citation type="journal article" date="2014" name="Proc. Natl. Acad. Sci. U.S.A.">
        <title>Functional type 2 photosynthetic reaction centers found in the rare bacterial phylum Gemmatimonadetes.</title>
        <authorList>
            <person name="Zeng Y."/>
            <person name="Feng F."/>
            <person name="Medova H."/>
            <person name="Dean J."/>
            <person name="Koblizek M."/>
        </authorList>
    </citation>
    <scope>NUCLEOTIDE SEQUENCE [LARGE SCALE GENOMIC DNA]</scope>
    <source>
        <strain evidence="7 8">AP64</strain>
    </source>
</reference>
<evidence type="ECO:0000256" key="3">
    <source>
        <dbReference type="ARBA" id="ARBA00012000"/>
    </source>
</evidence>
<dbReference type="Proteomes" id="UP000076404">
    <property type="component" value="Chromosome"/>
</dbReference>
<dbReference type="InterPro" id="IPR051912">
    <property type="entry name" value="Alkylbase_DNA_Glycosylase/TA"/>
</dbReference>
<evidence type="ECO:0000313" key="8">
    <source>
        <dbReference type="Proteomes" id="UP000076404"/>
    </source>
</evidence>
<name>A0A143BPV4_9BACT</name>
<reference evidence="7 8" key="2">
    <citation type="journal article" date="2016" name="Environ. Microbiol. Rep.">
        <title>Metagenomic evidence for the presence of phototrophic Gemmatimonadetes bacteria in diverse environments.</title>
        <authorList>
            <person name="Zeng Y."/>
            <person name="Baumbach J."/>
            <person name="Barbosa E.G."/>
            <person name="Azevedo V."/>
            <person name="Zhang C."/>
            <person name="Koblizek M."/>
        </authorList>
    </citation>
    <scope>NUCLEOTIDE SEQUENCE [LARGE SCALE GENOMIC DNA]</scope>
    <source>
        <strain evidence="7 8">AP64</strain>
    </source>
</reference>
<protein>
    <recommendedName>
        <fullName evidence="3">DNA-3-methyladenine glycosylase II</fullName>
        <ecNumber evidence="3">3.2.2.21</ecNumber>
    </recommendedName>
</protein>
<organism evidence="7 8">
    <name type="scientific">Gemmatimonas phototrophica</name>
    <dbReference type="NCBI Taxonomy" id="1379270"/>
    <lineage>
        <taxon>Bacteria</taxon>
        <taxon>Pseudomonadati</taxon>
        <taxon>Gemmatimonadota</taxon>
        <taxon>Gemmatimonadia</taxon>
        <taxon>Gemmatimonadales</taxon>
        <taxon>Gemmatimonadaceae</taxon>
        <taxon>Gemmatimonas</taxon>
    </lineage>
</organism>
<dbReference type="Gene3D" id="1.10.340.30">
    <property type="entry name" value="Hypothetical protein, domain 2"/>
    <property type="match status" value="1"/>
</dbReference>
<comment type="catalytic activity">
    <reaction evidence="1">
        <text>Hydrolysis of alkylated DNA, releasing 3-methyladenine, 3-methylguanine, 7-methylguanine and 7-methyladenine.</text>
        <dbReference type="EC" id="3.2.2.21"/>
    </reaction>
</comment>
<comment type="similarity">
    <text evidence="2">Belongs to the alkylbase DNA glycosidase AlkA family.</text>
</comment>
<dbReference type="GO" id="GO:0043916">
    <property type="term" value="F:DNA-7-methylguanine glycosylase activity"/>
    <property type="evidence" value="ECO:0007669"/>
    <property type="project" value="TreeGrafter"/>
</dbReference>